<dbReference type="PANTHER" id="PTHR43798">
    <property type="entry name" value="MONOACYLGLYCEROL LIPASE"/>
    <property type="match status" value="1"/>
</dbReference>
<feature type="domain" description="AB hydrolase-1" evidence="3">
    <location>
        <begin position="37"/>
        <end position="150"/>
    </location>
</feature>
<reference evidence="6 7" key="1">
    <citation type="journal article" date="2019" name="Sci. Rep.">
        <title>Comparative genomics of chytrid fungi reveal insights into the obligate biotrophic and pathogenic lifestyle of Synchytrium endobioticum.</title>
        <authorList>
            <person name="van de Vossenberg B.T.L.H."/>
            <person name="Warris S."/>
            <person name="Nguyen H.D.T."/>
            <person name="van Gent-Pelzer M.P.E."/>
            <person name="Joly D.L."/>
            <person name="van de Geest H.C."/>
            <person name="Bonants P.J.M."/>
            <person name="Smith D.S."/>
            <person name="Levesque C.A."/>
            <person name="van der Lee T.A.J."/>
        </authorList>
    </citation>
    <scope>NUCLEOTIDE SEQUENCE [LARGE SCALE GENOMIC DNA]</scope>
    <source>
        <strain evidence="4 7">LEV6574</strain>
        <strain evidence="5 6">MB42</strain>
    </source>
</reference>
<dbReference type="Proteomes" id="UP000320475">
    <property type="component" value="Unassembled WGS sequence"/>
</dbReference>
<dbReference type="Pfam" id="PF00561">
    <property type="entry name" value="Abhydrolase_1"/>
    <property type="match status" value="1"/>
</dbReference>
<proteinExistence type="inferred from homology"/>
<dbReference type="OrthoDB" id="408373at2759"/>
<organism evidence="5 6">
    <name type="scientific">Synchytrium endobioticum</name>
    <dbReference type="NCBI Taxonomy" id="286115"/>
    <lineage>
        <taxon>Eukaryota</taxon>
        <taxon>Fungi</taxon>
        <taxon>Fungi incertae sedis</taxon>
        <taxon>Chytridiomycota</taxon>
        <taxon>Chytridiomycota incertae sedis</taxon>
        <taxon>Chytridiomycetes</taxon>
        <taxon>Synchytriales</taxon>
        <taxon>Synchytriaceae</taxon>
        <taxon>Synchytrium</taxon>
    </lineage>
</organism>
<evidence type="ECO:0000259" key="3">
    <source>
        <dbReference type="Pfam" id="PF00561"/>
    </source>
</evidence>
<accession>A0A507DHJ7</accession>
<name>A0A507DHJ7_9FUNG</name>
<dbReference type="VEuPathDB" id="FungiDB:SeMB42_g02279"/>
<dbReference type="InterPro" id="IPR000073">
    <property type="entry name" value="AB_hydrolase_1"/>
</dbReference>
<sequence length="330" mass="35870">MPLRVAQLSIPVPSGITLRAKAWGNPPANDAEAAAKAIIAAHGWLDNAGSYDLIAPMLAARGAYMVCLDLAGHGRSDHRPANMDYVLWDDVDDLLGVLDHFAWPQANILGHSMGGHIALIFAGTFPARVSRLTVIESLGPCVRFQDDAGALRAHIIRRRALAAGRPKPLYDSIHAACLARTDGLTKVSMDAARRLAVRGLTRGAERNHDVAVAGCGAVSDDIADVLSEGNGSTTTRYTWSTDKRLTLRPFLRWGDDALKNFLTSITAPTQMIFGLQTSLWDLKGEFCMNRFSWFGDRLRKDVMPGTHHLHLEADTAEAVGDAIIDFLELK</sequence>
<dbReference type="EMBL" id="QEAN01000068">
    <property type="protein sequence ID" value="TPX50378.1"/>
    <property type="molecule type" value="Genomic_DNA"/>
</dbReference>
<dbReference type="InterPro" id="IPR029058">
    <property type="entry name" value="AB_hydrolase_fold"/>
</dbReference>
<comment type="caution">
    <text evidence="5">The sequence shown here is derived from an EMBL/GenBank/DDBJ whole genome shotgun (WGS) entry which is preliminary data.</text>
</comment>
<dbReference type="Proteomes" id="UP000317494">
    <property type="component" value="Unassembled WGS sequence"/>
</dbReference>
<evidence type="ECO:0000313" key="5">
    <source>
        <dbReference type="EMBL" id="TPX50378.1"/>
    </source>
</evidence>
<evidence type="ECO:0000313" key="7">
    <source>
        <dbReference type="Proteomes" id="UP000320475"/>
    </source>
</evidence>
<dbReference type="Gene3D" id="3.40.50.1820">
    <property type="entry name" value="alpha/beta hydrolase"/>
    <property type="match status" value="1"/>
</dbReference>
<evidence type="ECO:0000313" key="6">
    <source>
        <dbReference type="Proteomes" id="UP000317494"/>
    </source>
</evidence>
<dbReference type="GO" id="GO:0016020">
    <property type="term" value="C:membrane"/>
    <property type="evidence" value="ECO:0007669"/>
    <property type="project" value="TreeGrafter"/>
</dbReference>
<evidence type="ECO:0000256" key="2">
    <source>
        <dbReference type="ARBA" id="ARBA00022801"/>
    </source>
</evidence>
<keyword evidence="2" id="KW-0378">Hydrolase</keyword>
<dbReference type="EMBL" id="QEAM01000247">
    <property type="protein sequence ID" value="TPX42906.1"/>
    <property type="molecule type" value="Genomic_DNA"/>
</dbReference>
<protein>
    <recommendedName>
        <fullName evidence="3">AB hydrolase-1 domain-containing protein</fullName>
    </recommendedName>
</protein>
<evidence type="ECO:0000313" key="4">
    <source>
        <dbReference type="EMBL" id="TPX42906.1"/>
    </source>
</evidence>
<dbReference type="PANTHER" id="PTHR43798:SF14">
    <property type="entry name" value="SERINE HYDROLASE-LIKE PROTEIN DDB_G0286239"/>
    <property type="match status" value="1"/>
</dbReference>
<dbReference type="AlphaFoldDB" id="A0A507DHJ7"/>
<gene>
    <name evidence="4" type="ORF">SeLEV6574_g05342</name>
    <name evidence="5" type="ORF">SeMB42_g02279</name>
</gene>
<comment type="similarity">
    <text evidence="1">Belongs to the AB hydrolase superfamily.</text>
</comment>
<dbReference type="PRINTS" id="PR00111">
    <property type="entry name" value="ABHYDROLASE"/>
</dbReference>
<evidence type="ECO:0000256" key="1">
    <source>
        <dbReference type="ARBA" id="ARBA00008645"/>
    </source>
</evidence>
<dbReference type="SUPFAM" id="SSF53474">
    <property type="entry name" value="alpha/beta-Hydrolases"/>
    <property type="match status" value="1"/>
</dbReference>
<dbReference type="STRING" id="286115.A0A507DHJ7"/>
<keyword evidence="6" id="KW-1185">Reference proteome</keyword>
<dbReference type="GO" id="GO:0016787">
    <property type="term" value="F:hydrolase activity"/>
    <property type="evidence" value="ECO:0007669"/>
    <property type="project" value="UniProtKB-KW"/>
</dbReference>
<dbReference type="InterPro" id="IPR050266">
    <property type="entry name" value="AB_hydrolase_sf"/>
</dbReference>